<feature type="compositionally biased region" description="Basic and acidic residues" evidence="1">
    <location>
        <begin position="90"/>
        <end position="100"/>
    </location>
</feature>
<dbReference type="OrthoDB" id="418748at2759"/>
<accession>A0A8K0KM24</accession>
<name>A0A8K0KM24_LADFU</name>
<gene>
    <name evidence="2" type="ORF">J437_LFUL018214</name>
</gene>
<feature type="region of interest" description="Disordered" evidence="1">
    <location>
        <begin position="76"/>
        <end position="139"/>
    </location>
</feature>
<sequence>MQERGAIDASRQLMEKYSEVQSELNMIFIDLKKAYDRVPRQDIWRSMREKGVAEKYVRMLKEMYEGEVVQSSVGRTKGFPEVSKCNQKSDNLRQNKRADPPVRASSNREQARVSPPHTFHDRVHTTHSVRKRMNFLNSD</sequence>
<reference evidence="2" key="2">
    <citation type="submission" date="2017-10" db="EMBL/GenBank/DDBJ databases">
        <title>Ladona fulva Genome sequencing and assembly.</title>
        <authorList>
            <person name="Murali S."/>
            <person name="Richards S."/>
            <person name="Bandaranaike D."/>
            <person name="Bellair M."/>
            <person name="Blankenburg K."/>
            <person name="Chao H."/>
            <person name="Dinh H."/>
            <person name="Doddapaneni H."/>
            <person name="Dugan-Rocha S."/>
            <person name="Elkadiri S."/>
            <person name="Gnanaolivu R."/>
            <person name="Hernandez B."/>
            <person name="Skinner E."/>
            <person name="Javaid M."/>
            <person name="Lee S."/>
            <person name="Li M."/>
            <person name="Ming W."/>
            <person name="Munidasa M."/>
            <person name="Muniz J."/>
            <person name="Nguyen L."/>
            <person name="Hughes D."/>
            <person name="Osuji N."/>
            <person name="Pu L.-L."/>
            <person name="Puazo M."/>
            <person name="Qu C."/>
            <person name="Quiroz J."/>
            <person name="Raj R."/>
            <person name="Weissenberger G."/>
            <person name="Xin Y."/>
            <person name="Zou X."/>
            <person name="Han Y."/>
            <person name="Worley K."/>
            <person name="Muzny D."/>
            <person name="Gibbs R."/>
        </authorList>
    </citation>
    <scope>NUCLEOTIDE SEQUENCE</scope>
    <source>
        <strain evidence="2">Sampled in the wild</strain>
    </source>
</reference>
<organism evidence="2 3">
    <name type="scientific">Ladona fulva</name>
    <name type="common">Scarce chaser dragonfly</name>
    <name type="synonym">Libellula fulva</name>
    <dbReference type="NCBI Taxonomy" id="123851"/>
    <lineage>
        <taxon>Eukaryota</taxon>
        <taxon>Metazoa</taxon>
        <taxon>Ecdysozoa</taxon>
        <taxon>Arthropoda</taxon>
        <taxon>Hexapoda</taxon>
        <taxon>Insecta</taxon>
        <taxon>Pterygota</taxon>
        <taxon>Palaeoptera</taxon>
        <taxon>Odonata</taxon>
        <taxon>Epiprocta</taxon>
        <taxon>Anisoptera</taxon>
        <taxon>Libelluloidea</taxon>
        <taxon>Libellulidae</taxon>
        <taxon>Ladona</taxon>
    </lineage>
</organism>
<evidence type="ECO:0000313" key="2">
    <source>
        <dbReference type="EMBL" id="KAG8236783.1"/>
    </source>
</evidence>
<proteinExistence type="predicted"/>
<dbReference type="Proteomes" id="UP000792457">
    <property type="component" value="Unassembled WGS sequence"/>
</dbReference>
<evidence type="ECO:0008006" key="4">
    <source>
        <dbReference type="Google" id="ProtNLM"/>
    </source>
</evidence>
<keyword evidence="3" id="KW-1185">Reference proteome</keyword>
<comment type="caution">
    <text evidence="2">The sequence shown here is derived from an EMBL/GenBank/DDBJ whole genome shotgun (WGS) entry which is preliminary data.</text>
</comment>
<evidence type="ECO:0000313" key="3">
    <source>
        <dbReference type="Proteomes" id="UP000792457"/>
    </source>
</evidence>
<dbReference type="AlphaFoldDB" id="A0A8K0KM24"/>
<evidence type="ECO:0000256" key="1">
    <source>
        <dbReference type="SAM" id="MobiDB-lite"/>
    </source>
</evidence>
<dbReference type="EMBL" id="KZ309075">
    <property type="protein sequence ID" value="KAG8236783.1"/>
    <property type="molecule type" value="Genomic_DNA"/>
</dbReference>
<reference evidence="2" key="1">
    <citation type="submission" date="2013-04" db="EMBL/GenBank/DDBJ databases">
        <authorList>
            <person name="Qu J."/>
            <person name="Murali S.C."/>
            <person name="Bandaranaike D."/>
            <person name="Bellair M."/>
            <person name="Blankenburg K."/>
            <person name="Chao H."/>
            <person name="Dinh H."/>
            <person name="Doddapaneni H."/>
            <person name="Downs B."/>
            <person name="Dugan-Rocha S."/>
            <person name="Elkadiri S."/>
            <person name="Gnanaolivu R.D."/>
            <person name="Hernandez B."/>
            <person name="Javaid M."/>
            <person name="Jayaseelan J.C."/>
            <person name="Lee S."/>
            <person name="Li M."/>
            <person name="Ming W."/>
            <person name="Munidasa M."/>
            <person name="Muniz J."/>
            <person name="Nguyen L."/>
            <person name="Ongeri F."/>
            <person name="Osuji N."/>
            <person name="Pu L.-L."/>
            <person name="Puazo M."/>
            <person name="Qu C."/>
            <person name="Quiroz J."/>
            <person name="Raj R."/>
            <person name="Weissenberger G."/>
            <person name="Xin Y."/>
            <person name="Zou X."/>
            <person name="Han Y."/>
            <person name="Richards S."/>
            <person name="Worley K."/>
            <person name="Muzny D."/>
            <person name="Gibbs R."/>
        </authorList>
    </citation>
    <scope>NUCLEOTIDE SEQUENCE</scope>
    <source>
        <strain evidence="2">Sampled in the wild</strain>
    </source>
</reference>
<protein>
    <recommendedName>
        <fullName evidence="4">Reverse transcriptase domain-containing protein</fullName>
    </recommendedName>
</protein>